<keyword evidence="1" id="KW-0418">Kinase</keyword>
<dbReference type="PATRIC" id="fig|1423750.3.peg.1378"/>
<dbReference type="SUPFAM" id="SSF56112">
    <property type="entry name" value="Protein kinase-like (PK-like)"/>
    <property type="match status" value="1"/>
</dbReference>
<dbReference type="Gene3D" id="3.90.1200.10">
    <property type="match status" value="1"/>
</dbReference>
<dbReference type="GO" id="GO:0016301">
    <property type="term" value="F:kinase activity"/>
    <property type="evidence" value="ECO:0007669"/>
    <property type="project" value="UniProtKB-UniRule"/>
</dbReference>
<keyword evidence="3" id="KW-1185">Reference proteome</keyword>
<sequence length="296" mass="33232">MEVLTKGSDLMDEKWLTQLPIKEITSCQRVGGGDVNQAYHLKTKIKDYFLLVQPQQPQSFYQGEIAGLQDFQRAGILAPRVVASGRIQGDAYLLLNYLATQRTGNQQQLGALVAKLHQTASPNGKFGYDYPYAGTSIAFDNAWTADWVDLFVKRRLDKLAQQLKQDRMWGKHESQLYTAARSIIIAALTAHSSQPVLLHGDLWAGNFVFLTDGRPALIDPAALYGDREFDLGITTVFGGFTADFYSGYQQVLPLDQGYQQRLSFYQLYYLMVHLNKFGSSYAASVQHLLEKITSNK</sequence>
<dbReference type="AlphaFoldDB" id="A0A0R1VJA0"/>
<comment type="similarity">
    <text evidence="1">Belongs to the fructosamine kinase family.</text>
</comment>
<comment type="caution">
    <text evidence="2">The sequence shown here is derived from an EMBL/GenBank/DDBJ whole genome shotgun (WGS) entry which is preliminary data.</text>
</comment>
<evidence type="ECO:0000313" key="2">
    <source>
        <dbReference type="EMBL" id="KRM05642.1"/>
    </source>
</evidence>
<accession>A0A0R1VJA0</accession>
<dbReference type="PANTHER" id="PTHR12149">
    <property type="entry name" value="FRUCTOSAMINE 3 KINASE-RELATED PROTEIN"/>
    <property type="match status" value="1"/>
</dbReference>
<name>A0A0R1VJA0_9LACO</name>
<dbReference type="InterPro" id="IPR016477">
    <property type="entry name" value="Fructo-/Ketosamine-3-kinase"/>
</dbReference>
<dbReference type="InterPro" id="IPR011009">
    <property type="entry name" value="Kinase-like_dom_sf"/>
</dbReference>
<gene>
    <name evidence="2" type="ORF">FC89_GL001346</name>
</gene>
<proteinExistence type="inferred from homology"/>
<reference evidence="2 3" key="1">
    <citation type="journal article" date="2015" name="Genome Announc.">
        <title>Expanding the biotechnology potential of lactobacilli through comparative genomics of 213 strains and associated genera.</title>
        <authorList>
            <person name="Sun Z."/>
            <person name="Harris H.M."/>
            <person name="McCann A."/>
            <person name="Guo C."/>
            <person name="Argimon S."/>
            <person name="Zhang W."/>
            <person name="Yang X."/>
            <person name="Jeffery I.B."/>
            <person name="Cooney J.C."/>
            <person name="Kagawa T.F."/>
            <person name="Liu W."/>
            <person name="Song Y."/>
            <person name="Salvetti E."/>
            <person name="Wrobel A."/>
            <person name="Rasinkangas P."/>
            <person name="Parkhill J."/>
            <person name="Rea M.C."/>
            <person name="O'Sullivan O."/>
            <person name="Ritari J."/>
            <person name="Douillard F.P."/>
            <person name="Paul Ross R."/>
            <person name="Yang R."/>
            <person name="Briner A.E."/>
            <person name="Felis G.E."/>
            <person name="de Vos W.M."/>
            <person name="Barrangou R."/>
            <person name="Klaenhammer T.R."/>
            <person name="Caufield P.W."/>
            <person name="Cui Y."/>
            <person name="Zhang H."/>
            <person name="O'Toole P.W."/>
        </authorList>
    </citation>
    <scope>NUCLEOTIDE SEQUENCE [LARGE SCALE GENOMIC DNA]</scope>
    <source>
        <strain evidence="2 3">DSM 18630</strain>
    </source>
</reference>
<evidence type="ECO:0000313" key="3">
    <source>
        <dbReference type="Proteomes" id="UP000051451"/>
    </source>
</evidence>
<keyword evidence="1 2" id="KW-0808">Transferase</keyword>
<organism evidence="2 3">
    <name type="scientific">Liquorilactobacillus ghanensis DSM 18630</name>
    <dbReference type="NCBI Taxonomy" id="1423750"/>
    <lineage>
        <taxon>Bacteria</taxon>
        <taxon>Bacillati</taxon>
        <taxon>Bacillota</taxon>
        <taxon>Bacilli</taxon>
        <taxon>Lactobacillales</taxon>
        <taxon>Lactobacillaceae</taxon>
        <taxon>Liquorilactobacillus</taxon>
    </lineage>
</organism>
<dbReference type="Pfam" id="PF03881">
    <property type="entry name" value="Fructosamin_kin"/>
    <property type="match status" value="1"/>
</dbReference>
<dbReference type="Proteomes" id="UP000051451">
    <property type="component" value="Unassembled WGS sequence"/>
</dbReference>
<evidence type="ECO:0000256" key="1">
    <source>
        <dbReference type="PIRNR" id="PIRNR006221"/>
    </source>
</evidence>
<dbReference type="PANTHER" id="PTHR12149:SF8">
    <property type="entry name" value="PROTEIN-RIBULOSAMINE 3-KINASE"/>
    <property type="match status" value="1"/>
</dbReference>
<dbReference type="EMBL" id="AZGB01000018">
    <property type="protein sequence ID" value="KRM05642.1"/>
    <property type="molecule type" value="Genomic_DNA"/>
</dbReference>
<dbReference type="PIRSF" id="PIRSF006221">
    <property type="entry name" value="Ketosamine-3-kinase"/>
    <property type="match status" value="1"/>
</dbReference>
<protein>
    <submittedName>
        <fullName evidence="2">Phosphotransferase enzyme family protein</fullName>
    </submittedName>
</protein>
<dbReference type="Gene3D" id="3.30.200.20">
    <property type="entry name" value="Phosphorylase Kinase, domain 1"/>
    <property type="match status" value="1"/>
</dbReference>